<evidence type="ECO:0000313" key="12">
    <source>
        <dbReference type="Proteomes" id="UP000750334"/>
    </source>
</evidence>
<feature type="compositionally biased region" description="Basic and acidic residues" evidence="9">
    <location>
        <begin position="199"/>
        <end position="227"/>
    </location>
</feature>
<dbReference type="OrthoDB" id="272147at2759"/>
<dbReference type="InterPro" id="IPR037009">
    <property type="entry name" value="mRNA_triPase_Cet1_sf"/>
</dbReference>
<gene>
    <name evidence="11" type="primary">CET1</name>
    <name evidence="11" type="ORF">C6P45_003935</name>
</gene>
<comment type="catalytic activity">
    <reaction evidence="7">
        <text>a 5'-end triphospho-ribonucleoside in mRNA + H2O = a 5'-end diphospho-ribonucleoside in mRNA + phosphate + H(+)</text>
        <dbReference type="Rhea" id="RHEA:67004"/>
        <dbReference type="Rhea" id="RHEA-COMP:17164"/>
        <dbReference type="Rhea" id="RHEA-COMP:17165"/>
        <dbReference type="ChEBI" id="CHEBI:15377"/>
        <dbReference type="ChEBI" id="CHEBI:15378"/>
        <dbReference type="ChEBI" id="CHEBI:43474"/>
        <dbReference type="ChEBI" id="CHEBI:167616"/>
        <dbReference type="ChEBI" id="CHEBI:167618"/>
        <dbReference type="EC" id="3.6.1.74"/>
    </reaction>
    <physiologicalReaction direction="left-to-right" evidence="7">
        <dbReference type="Rhea" id="RHEA:67005"/>
    </physiologicalReaction>
</comment>
<evidence type="ECO:0000256" key="4">
    <source>
        <dbReference type="ARBA" id="ARBA00022664"/>
    </source>
</evidence>
<dbReference type="SUPFAM" id="SSF55154">
    <property type="entry name" value="CYTH-like phosphatases"/>
    <property type="match status" value="1"/>
</dbReference>
<dbReference type="InterPro" id="IPR004206">
    <property type="entry name" value="mRNA_triPase_Cet1"/>
</dbReference>
<evidence type="ECO:0000259" key="10">
    <source>
        <dbReference type="Pfam" id="PF02940"/>
    </source>
</evidence>
<comment type="cofactor">
    <cofactor evidence="1 8">
        <name>Mg(2+)</name>
        <dbReference type="ChEBI" id="CHEBI:18420"/>
    </cofactor>
</comment>
<evidence type="ECO:0000256" key="3">
    <source>
        <dbReference type="ARBA" id="ARBA00006345"/>
    </source>
</evidence>
<evidence type="ECO:0000256" key="6">
    <source>
        <dbReference type="ARBA" id="ARBA00023242"/>
    </source>
</evidence>
<feature type="domain" description="mRNA triphosphatase Cet1-like" evidence="10">
    <location>
        <begin position="308"/>
        <end position="526"/>
    </location>
</feature>
<evidence type="ECO:0000256" key="7">
    <source>
        <dbReference type="ARBA" id="ARBA00047740"/>
    </source>
</evidence>
<comment type="function">
    <text evidence="8">First step of mRNA capping. Converts the 5'-triphosphate end of a nascent mRNA chain into a diphosphate end.</text>
</comment>
<dbReference type="GO" id="GO:0006370">
    <property type="term" value="P:7-methylguanosine mRNA capping"/>
    <property type="evidence" value="ECO:0007669"/>
    <property type="project" value="UniProtKB-UniRule"/>
</dbReference>
<dbReference type="GO" id="GO:0004651">
    <property type="term" value="F:polynucleotide 5'-phosphatase activity"/>
    <property type="evidence" value="ECO:0007669"/>
    <property type="project" value="UniProtKB-UniRule"/>
</dbReference>
<dbReference type="InterPro" id="IPR033469">
    <property type="entry name" value="CYTH-like_dom_sf"/>
</dbReference>
<organism evidence="11 12">
    <name type="scientific">Maudiozyma exigua</name>
    <name type="common">Yeast</name>
    <name type="synonym">Kazachstania exigua</name>
    <dbReference type="NCBI Taxonomy" id="34358"/>
    <lineage>
        <taxon>Eukaryota</taxon>
        <taxon>Fungi</taxon>
        <taxon>Dikarya</taxon>
        <taxon>Ascomycota</taxon>
        <taxon>Saccharomycotina</taxon>
        <taxon>Saccharomycetes</taxon>
        <taxon>Saccharomycetales</taxon>
        <taxon>Saccharomycetaceae</taxon>
        <taxon>Maudiozyma</taxon>
    </lineage>
</organism>
<dbReference type="Proteomes" id="UP000750334">
    <property type="component" value="Unassembled WGS sequence"/>
</dbReference>
<feature type="region of interest" description="Disordered" evidence="9">
    <location>
        <begin position="464"/>
        <end position="485"/>
    </location>
</feature>
<protein>
    <recommendedName>
        <fullName evidence="8">mRNA-capping enzyme subunit beta</fullName>
        <ecNumber evidence="8">3.6.1.74</ecNumber>
    </recommendedName>
    <alternativeName>
        <fullName evidence="8">mRNA 5'-phosphatase</fullName>
    </alternativeName>
    <alternativeName>
        <fullName evidence="8">mRNA 5'-triphosphate monophosphatase</fullName>
    </alternativeName>
</protein>
<dbReference type="GO" id="GO:0140818">
    <property type="term" value="F:mRNA 5'-triphosphate monophosphatase activity"/>
    <property type="evidence" value="ECO:0007669"/>
    <property type="project" value="UniProtKB-EC"/>
</dbReference>
<comment type="caution">
    <text evidence="11">The sequence shown here is derived from an EMBL/GenBank/DDBJ whole genome shotgun (WGS) entry which is preliminary data.</text>
</comment>
<comment type="similarity">
    <text evidence="3 8">Belongs to the fungal TPase family.</text>
</comment>
<dbReference type="EC" id="3.6.1.74" evidence="8"/>
<dbReference type="PANTHER" id="PTHR28118:SF1">
    <property type="entry name" value="POLYNUCLEOTIDE 5'-TRIPHOSPHATASE CTL1-RELATED"/>
    <property type="match status" value="1"/>
</dbReference>
<evidence type="ECO:0000256" key="2">
    <source>
        <dbReference type="ARBA" id="ARBA00004123"/>
    </source>
</evidence>
<accession>A0A9P6WB57</accession>
<dbReference type="EMBL" id="PUHR01000045">
    <property type="protein sequence ID" value="KAG0669284.1"/>
    <property type="molecule type" value="Genomic_DNA"/>
</dbReference>
<dbReference type="CDD" id="cd07470">
    <property type="entry name" value="CYTH-like_mRNA_RTPase"/>
    <property type="match status" value="1"/>
</dbReference>
<comment type="subcellular location">
    <subcellularLocation>
        <location evidence="2 8">Nucleus</location>
    </subcellularLocation>
</comment>
<dbReference type="PANTHER" id="PTHR28118">
    <property type="entry name" value="POLYNUCLEOTIDE 5'-TRIPHOSPHATASE-RELATED"/>
    <property type="match status" value="1"/>
</dbReference>
<feature type="compositionally biased region" description="Basic and acidic residues" evidence="9">
    <location>
        <begin position="11"/>
        <end position="21"/>
    </location>
</feature>
<feature type="compositionally biased region" description="Acidic residues" evidence="9">
    <location>
        <begin position="127"/>
        <end position="137"/>
    </location>
</feature>
<dbReference type="AlphaFoldDB" id="A0A9P6WB57"/>
<feature type="compositionally biased region" description="Polar residues" evidence="9">
    <location>
        <begin position="94"/>
        <end position="109"/>
    </location>
</feature>
<evidence type="ECO:0000256" key="8">
    <source>
        <dbReference type="RuleBase" id="RU367053"/>
    </source>
</evidence>
<dbReference type="InterPro" id="IPR040343">
    <property type="entry name" value="Cet1/Ctl1"/>
</dbReference>
<keyword evidence="5 8" id="KW-0378">Hydrolase</keyword>
<sequence>MTKRALSLDDLVNHDENDKTKLQKMSESLVNAQPKPIDAEPPVRKTSIGISDINNAEDTDPITGTSEPARREEKFNMEQNRNILNDEPSAEPTPHSNTESVRTTTSVPSIASVDTIPKPDKYPMMSPDDETDTDDDVGGTGEINFDSGMTFDYDKQDNNSPQKLPQPKAPKVNKSIDAEKKKKQTKKVKKEEDDTLLETENKDKEDDTNKESEAETLKETNDKEKKGSKSKQSVTNIFEEKTSAESKRNTVKKDLQVLNEISATSKPNKYKNVPTWAKKWRPTVNALQSIDTSDFKIDSSFLNIIPDDDLTKSVQDWVYATIYSIEPELRHFIELEMKFGLIVEAKSPERVSPPIASQAIYTELDAHMTPNVDGVLFNELNKYIRGVSEMAENSGKFSIIESQTKDSVYRVGLSTQRPRFLRMSKDIQTGRVGEFIEKRHIAQLLLLSPKDSYDMKISLNLELPVPDNEPPEKYQNQTPVSERSKDRVSYIHNDSCTRIDVTKVQNHNQGVKGRHTEVTHEIELEINTPALLTAFDKITEDSTEYASVIRTFLNNGTIIRRKLTSLSYDIFEGKKK</sequence>
<evidence type="ECO:0000313" key="11">
    <source>
        <dbReference type="EMBL" id="KAG0669284.1"/>
    </source>
</evidence>
<dbReference type="GO" id="GO:0031533">
    <property type="term" value="C:mRNA capping enzyme complex"/>
    <property type="evidence" value="ECO:0007669"/>
    <property type="project" value="UniProtKB-UniRule"/>
</dbReference>
<evidence type="ECO:0000256" key="9">
    <source>
        <dbReference type="SAM" id="MobiDB-lite"/>
    </source>
</evidence>
<comment type="subunit">
    <text evidence="8">Heterodimer. The mRNA-capping enzyme is composed of two separate chains alpha and beta, respectively a mRNA guanylyltransferase and an mRNA 5'-triphosphate monophosphatase.</text>
</comment>
<keyword evidence="12" id="KW-1185">Reference proteome</keyword>
<keyword evidence="6 8" id="KW-0539">Nucleus</keyword>
<proteinExistence type="inferred from homology"/>
<keyword evidence="8" id="KW-0506">mRNA capping</keyword>
<reference evidence="11 12" key="1">
    <citation type="submission" date="2020-11" db="EMBL/GenBank/DDBJ databases">
        <title>Kefir isolates.</title>
        <authorList>
            <person name="Marcisauskas S."/>
            <person name="Kim Y."/>
            <person name="Blasche S."/>
        </authorList>
    </citation>
    <scope>NUCLEOTIDE SEQUENCE [LARGE SCALE GENOMIC DNA]</scope>
    <source>
        <strain evidence="11 12">OG2</strain>
    </source>
</reference>
<keyword evidence="4 8" id="KW-0507">mRNA processing</keyword>
<evidence type="ECO:0000256" key="1">
    <source>
        <dbReference type="ARBA" id="ARBA00001946"/>
    </source>
</evidence>
<evidence type="ECO:0000256" key="5">
    <source>
        <dbReference type="ARBA" id="ARBA00022801"/>
    </source>
</evidence>
<dbReference type="Pfam" id="PF02940">
    <property type="entry name" value="mRNA_triPase"/>
    <property type="match status" value="1"/>
</dbReference>
<feature type="compositionally biased region" description="Basic and acidic residues" evidence="9">
    <location>
        <begin position="238"/>
        <end position="249"/>
    </location>
</feature>
<name>A0A9P6WB57_MAUEX</name>
<feature type="region of interest" description="Disordered" evidence="9">
    <location>
        <begin position="1"/>
        <end position="249"/>
    </location>
</feature>
<dbReference type="Gene3D" id="3.20.100.10">
    <property type="entry name" value="mRNA triphosphatase Cet1-like"/>
    <property type="match status" value="1"/>
</dbReference>